<evidence type="ECO:0000313" key="3">
    <source>
        <dbReference type="Proteomes" id="UP000297777"/>
    </source>
</evidence>
<keyword evidence="3" id="KW-1185">Reference proteome</keyword>
<protein>
    <submittedName>
        <fullName evidence="2">Uncharacterized protein</fullName>
    </submittedName>
</protein>
<comment type="caution">
    <text evidence="2">The sequence shown here is derived from an EMBL/GenBank/DDBJ whole genome shotgun (WGS) entry which is preliminary data.</text>
</comment>
<reference evidence="2 3" key="1">
    <citation type="submission" date="2017-12" db="EMBL/GenBank/DDBJ databases">
        <title>Comparative genomics of Botrytis spp.</title>
        <authorList>
            <person name="Valero-Jimenez C.A."/>
            <person name="Tapia P."/>
            <person name="Veloso J."/>
            <person name="Silva-Moreno E."/>
            <person name="Staats M."/>
            <person name="Valdes J.H."/>
            <person name="Van Kan J.A.L."/>
        </authorList>
    </citation>
    <scope>NUCLEOTIDE SEQUENCE [LARGE SCALE GENOMIC DNA]</scope>
    <source>
        <strain evidence="2 3">Bt9001</strain>
    </source>
</reference>
<proteinExistence type="predicted"/>
<gene>
    <name evidence="2" type="ORF">BTUL_0172g00110</name>
</gene>
<accession>A0A4Z1EDN5</accession>
<dbReference type="OrthoDB" id="3557875at2759"/>
<feature type="chain" id="PRO_5021430844" evidence="1">
    <location>
        <begin position="20"/>
        <end position="216"/>
    </location>
</feature>
<organism evidence="2 3">
    <name type="scientific">Botrytis tulipae</name>
    <dbReference type="NCBI Taxonomy" id="87230"/>
    <lineage>
        <taxon>Eukaryota</taxon>
        <taxon>Fungi</taxon>
        <taxon>Dikarya</taxon>
        <taxon>Ascomycota</taxon>
        <taxon>Pezizomycotina</taxon>
        <taxon>Leotiomycetes</taxon>
        <taxon>Helotiales</taxon>
        <taxon>Sclerotiniaceae</taxon>
        <taxon>Botrytis</taxon>
    </lineage>
</organism>
<name>A0A4Z1EDN5_9HELO</name>
<keyword evidence="1" id="KW-0732">Signal</keyword>
<dbReference type="Proteomes" id="UP000297777">
    <property type="component" value="Unassembled WGS sequence"/>
</dbReference>
<dbReference type="EMBL" id="PQXH01000172">
    <property type="protein sequence ID" value="TGO09289.1"/>
    <property type="molecule type" value="Genomic_DNA"/>
</dbReference>
<evidence type="ECO:0000256" key="1">
    <source>
        <dbReference type="SAM" id="SignalP"/>
    </source>
</evidence>
<sequence length="216" mass="24247">MHSHFSTAVLAVLFRITLCDTFYYEGISSVVTSNFTDITYYSPTTLASTTYPTSTKIKTTDYSTTPTYYTYPSYSTSKPTSTEETTYILPSSGALTTTEPTTYVYPTTTTSSSSSTCVSPTFTWTEPTTVPTDIPSYGSHRIRKRADPPKLTPDQIEKLRKLIRIYDEIEKAKPVIDKAIEDSLTECQDFKNLVAILKVFAPIFDGLQEWLDGRHL</sequence>
<evidence type="ECO:0000313" key="2">
    <source>
        <dbReference type="EMBL" id="TGO09289.1"/>
    </source>
</evidence>
<feature type="signal peptide" evidence="1">
    <location>
        <begin position="1"/>
        <end position="19"/>
    </location>
</feature>
<dbReference type="AlphaFoldDB" id="A0A4Z1EDN5"/>